<evidence type="ECO:0000313" key="2">
    <source>
        <dbReference type="Proteomes" id="UP000034119"/>
    </source>
</evidence>
<accession>A0A0G1VG28</accession>
<reference evidence="1 2" key="1">
    <citation type="journal article" date="2015" name="Nature">
        <title>rRNA introns, odd ribosomes, and small enigmatic genomes across a large radiation of phyla.</title>
        <authorList>
            <person name="Brown C.T."/>
            <person name="Hug L.A."/>
            <person name="Thomas B.C."/>
            <person name="Sharon I."/>
            <person name="Castelle C.J."/>
            <person name="Singh A."/>
            <person name="Wilkins M.J."/>
            <person name="Williams K.H."/>
            <person name="Banfield J.F."/>
        </authorList>
    </citation>
    <scope>NUCLEOTIDE SEQUENCE [LARGE SCALE GENOMIC DNA]</scope>
</reference>
<dbReference type="PATRIC" id="fig|1618342.3.peg.510"/>
<dbReference type="EMBL" id="LCPW01000017">
    <property type="protein sequence ID" value="KKW05513.1"/>
    <property type="molecule type" value="Genomic_DNA"/>
</dbReference>
<dbReference type="AlphaFoldDB" id="A0A0G1VG28"/>
<dbReference type="InterPro" id="IPR006427">
    <property type="entry name" value="Portal_HK97"/>
</dbReference>
<protein>
    <submittedName>
        <fullName evidence="1">Phage portal protein, HK97 family</fullName>
    </submittedName>
</protein>
<dbReference type="Gene3D" id="3.30.1120.70">
    <property type="match status" value="1"/>
</dbReference>
<dbReference type="Gene3D" id="3.40.140.120">
    <property type="match status" value="1"/>
</dbReference>
<dbReference type="STRING" id="1618342.UY40_C0017G0006"/>
<organism evidence="1 2">
    <name type="scientific">candidate division CPR1 bacterium GW2011_GWC1_49_13</name>
    <dbReference type="NCBI Taxonomy" id="1618342"/>
    <lineage>
        <taxon>Bacteria</taxon>
        <taxon>candidate division CPR1</taxon>
    </lineage>
</organism>
<dbReference type="InterPro" id="IPR006944">
    <property type="entry name" value="Phage/GTA_portal"/>
</dbReference>
<dbReference type="NCBIfam" id="TIGR01537">
    <property type="entry name" value="portal_HK97"/>
    <property type="match status" value="1"/>
</dbReference>
<gene>
    <name evidence="1" type="ORF">UY40_C0017G0006</name>
</gene>
<dbReference type="Gene3D" id="1.20.1270.210">
    <property type="match status" value="1"/>
</dbReference>
<evidence type="ECO:0000313" key="1">
    <source>
        <dbReference type="EMBL" id="KKW05513.1"/>
    </source>
</evidence>
<proteinExistence type="predicted"/>
<dbReference type="Proteomes" id="UP000034119">
    <property type="component" value="Unassembled WGS sequence"/>
</dbReference>
<sequence length="413" mass="46810">MGERVGILSRLFRRSRSEPVSQADLARYMMGEPSWSAIDVDRHSSIAITTVWACVRLITETLASLPLILYRRLPNGGKERAVEHPLYDLLRTAPNTEQTSFLWREQGQGHLLLRGNLYSQIVRGGDGYPQQLWPLDPERMDVERKDGIRRYAYQTKDKKIELPAEDVLHIPGLGWDGIKGYDVITVKAQELGSNVAAARFGAEFFGNAAAPSGYIKMPGVFKDLAAQKRMQQSWEDAHGWGKKHRTAILEQGSEWQAMSIAPEQAQFLETRKFNRTDVAAMFRTPPHMVGDLERATFSNIEEQAIEFVVYTMRPWFVRWEQSLNMRLLPLEDQGIYFWEFLVDGLLRGNAVARWTAYRTAREIGALSADEVRELENMNPIPDGNGQGYFVPANWIPIEKAGELLGQQPAGSTT</sequence>
<comment type="caution">
    <text evidence="1">The sequence shown here is derived from an EMBL/GenBank/DDBJ whole genome shotgun (WGS) entry which is preliminary data.</text>
</comment>
<name>A0A0G1VG28_9BACT</name>
<dbReference type="Pfam" id="PF04860">
    <property type="entry name" value="Phage_portal"/>
    <property type="match status" value="1"/>
</dbReference>